<dbReference type="Proteomes" id="UP000319212">
    <property type="component" value="Unassembled WGS sequence"/>
</dbReference>
<dbReference type="OrthoDB" id="8858935at2"/>
<protein>
    <recommendedName>
        <fullName evidence="3">4-oxalocrotonate tautomerase</fullName>
    </recommendedName>
</protein>
<dbReference type="SUPFAM" id="SSF55331">
    <property type="entry name" value="Tautomerase/MIF"/>
    <property type="match status" value="1"/>
</dbReference>
<accession>A0A502DRZ6</accession>
<dbReference type="RefSeq" id="WP_140842095.1">
    <property type="nucleotide sequence ID" value="NZ_RCZI01000003.1"/>
</dbReference>
<dbReference type="EMBL" id="RCZI01000003">
    <property type="protein sequence ID" value="TPG27480.1"/>
    <property type="molecule type" value="Genomic_DNA"/>
</dbReference>
<evidence type="ECO:0008006" key="3">
    <source>
        <dbReference type="Google" id="ProtNLM"/>
    </source>
</evidence>
<dbReference type="Gene3D" id="3.30.429.10">
    <property type="entry name" value="Macrophage Migration Inhibitory Factor"/>
    <property type="match status" value="2"/>
</dbReference>
<name>A0A502DRZ6_9BURK</name>
<dbReference type="AlphaFoldDB" id="A0A502DRZ6"/>
<gene>
    <name evidence="1" type="ORF">EAH82_11905</name>
</gene>
<reference evidence="1 2" key="1">
    <citation type="journal article" date="2019" name="Environ. Microbiol.">
        <title>Species interactions and distinct microbial communities in high Arctic permafrost affected cryosols are associated with the CH4 and CO2 gas fluxes.</title>
        <authorList>
            <person name="Altshuler I."/>
            <person name="Hamel J."/>
            <person name="Turney S."/>
            <person name="Magnuson E."/>
            <person name="Levesque R."/>
            <person name="Greer C."/>
            <person name="Whyte L.G."/>
        </authorList>
    </citation>
    <scope>NUCLEOTIDE SEQUENCE [LARGE SCALE GENOMIC DNA]</scope>
    <source>
        <strain evidence="1 2">S06.C</strain>
    </source>
</reference>
<evidence type="ECO:0000313" key="2">
    <source>
        <dbReference type="Proteomes" id="UP000319212"/>
    </source>
</evidence>
<proteinExistence type="predicted"/>
<organism evidence="1 2">
    <name type="scientific">Variovorax guangxiensis</name>
    <dbReference type="NCBI Taxonomy" id="1775474"/>
    <lineage>
        <taxon>Bacteria</taxon>
        <taxon>Pseudomonadati</taxon>
        <taxon>Pseudomonadota</taxon>
        <taxon>Betaproteobacteria</taxon>
        <taxon>Burkholderiales</taxon>
        <taxon>Comamonadaceae</taxon>
        <taxon>Variovorax</taxon>
    </lineage>
</organism>
<sequence>MPYIEILAPRAAAAQKRQLTQGVTDSIVRGFGVTPSTVTIYFLALGTDDYAHAGDFGLPPAGARVFVKVHAYRRDPDQRRAVAEAMTLALAACFDTPAHNVAIYFLDRERDEVAHEGHLASDEALDTSTTP</sequence>
<evidence type="ECO:0000313" key="1">
    <source>
        <dbReference type="EMBL" id="TPG27480.1"/>
    </source>
</evidence>
<dbReference type="InterPro" id="IPR014347">
    <property type="entry name" value="Tautomerase/MIF_sf"/>
</dbReference>
<comment type="caution">
    <text evidence="1">The sequence shown here is derived from an EMBL/GenBank/DDBJ whole genome shotgun (WGS) entry which is preliminary data.</text>
</comment>